<organism evidence="1 2">
    <name type="scientific">Tilletiopsis washingtonensis</name>
    <dbReference type="NCBI Taxonomy" id="58919"/>
    <lineage>
        <taxon>Eukaryota</taxon>
        <taxon>Fungi</taxon>
        <taxon>Dikarya</taxon>
        <taxon>Basidiomycota</taxon>
        <taxon>Ustilaginomycotina</taxon>
        <taxon>Exobasidiomycetes</taxon>
        <taxon>Entylomatales</taxon>
        <taxon>Entylomatales incertae sedis</taxon>
        <taxon>Tilletiopsis</taxon>
    </lineage>
</organism>
<proteinExistence type="predicted"/>
<reference evidence="1 2" key="1">
    <citation type="journal article" date="2018" name="Mol. Biol. Evol.">
        <title>Broad Genomic Sampling Reveals a Smut Pathogenic Ancestry of the Fungal Clade Ustilaginomycotina.</title>
        <authorList>
            <person name="Kijpornyongpan T."/>
            <person name="Mondo S.J."/>
            <person name="Barry K."/>
            <person name="Sandor L."/>
            <person name="Lee J."/>
            <person name="Lipzen A."/>
            <person name="Pangilinan J."/>
            <person name="LaButti K."/>
            <person name="Hainaut M."/>
            <person name="Henrissat B."/>
            <person name="Grigoriev I.V."/>
            <person name="Spatafora J.W."/>
            <person name="Aime M.C."/>
        </authorList>
    </citation>
    <scope>NUCLEOTIDE SEQUENCE [LARGE SCALE GENOMIC DNA]</scope>
    <source>
        <strain evidence="1 2">MCA 4186</strain>
    </source>
</reference>
<evidence type="ECO:0000313" key="1">
    <source>
        <dbReference type="EMBL" id="PWN96179.1"/>
    </source>
</evidence>
<dbReference type="GeneID" id="37267882"/>
<dbReference type="Proteomes" id="UP000245946">
    <property type="component" value="Unassembled WGS sequence"/>
</dbReference>
<protein>
    <recommendedName>
        <fullName evidence="3">Serine protease</fullName>
    </recommendedName>
</protein>
<evidence type="ECO:0008006" key="3">
    <source>
        <dbReference type="Google" id="ProtNLM"/>
    </source>
</evidence>
<dbReference type="RefSeq" id="XP_025596458.1">
    <property type="nucleotide sequence ID" value="XM_025740336.1"/>
</dbReference>
<dbReference type="OrthoDB" id="3359708at2759"/>
<dbReference type="EMBL" id="KZ819300">
    <property type="protein sequence ID" value="PWN96179.1"/>
    <property type="molecule type" value="Genomic_DNA"/>
</dbReference>
<keyword evidence="2" id="KW-1185">Reference proteome</keyword>
<sequence length="280" mass="28783">MLARQAGAPAWADQATATVHPGVNTETAGSCTSNFIFYQGSDVYIGQAAHCSGTGESTGTNGCTSGTLPEGTPVTITGAEFPGSMVYNSWARMQARGETDENACAFNDFALVRIDPRDVAKVNPTVPYFGGPSGERQGELANLEQVVSYGNSILRGGITFLSPKFGTQISSDGDGWSHGVYTVTPGIPGDSGSGFMDGQGAAFGTLSTLQFAPVAGSNGVGDLQRELAYARTFDDFAGVTLAAGTEAFRGALNLAGTSDLLRAPSPAVAASQKSVSLREL</sequence>
<name>A0A316Z3K9_9BASI</name>
<accession>A0A316Z3K9</accession>
<evidence type="ECO:0000313" key="2">
    <source>
        <dbReference type="Proteomes" id="UP000245946"/>
    </source>
</evidence>
<gene>
    <name evidence="1" type="ORF">FA09DRAFT_300478</name>
</gene>
<dbReference type="AlphaFoldDB" id="A0A316Z3K9"/>